<dbReference type="EMBL" id="DTAD01000027">
    <property type="protein sequence ID" value="HGN90039.1"/>
    <property type="molecule type" value="Genomic_DNA"/>
</dbReference>
<accession>A0A7C4DZP8</accession>
<feature type="domain" description="Fe/B12 periplasmic-binding" evidence="1">
    <location>
        <begin position="2"/>
        <end position="281"/>
    </location>
</feature>
<dbReference type="InterPro" id="IPR002491">
    <property type="entry name" value="ABC_transptr_periplasmic_BD"/>
</dbReference>
<dbReference type="PROSITE" id="PS50983">
    <property type="entry name" value="FE_B12_PBP"/>
    <property type="match status" value="1"/>
</dbReference>
<gene>
    <name evidence="4" type="ORF">ENM30_04500</name>
    <name evidence="3" type="ORF">ENT82_02790</name>
    <name evidence="2" type="ORF">ENU43_02190</name>
</gene>
<evidence type="ECO:0000313" key="2">
    <source>
        <dbReference type="EMBL" id="HGL40465.1"/>
    </source>
</evidence>
<dbReference type="SUPFAM" id="SSF53807">
    <property type="entry name" value="Helical backbone' metal receptor"/>
    <property type="match status" value="1"/>
</dbReference>
<dbReference type="Pfam" id="PF01497">
    <property type="entry name" value="Peripla_BP_2"/>
    <property type="match status" value="1"/>
</dbReference>
<evidence type="ECO:0000313" key="3">
    <source>
        <dbReference type="EMBL" id="HGN90039.1"/>
    </source>
</evidence>
<dbReference type="EMBL" id="DTCM01000025">
    <property type="protein sequence ID" value="HGL40465.1"/>
    <property type="molecule type" value="Genomic_DNA"/>
</dbReference>
<organism evidence="3">
    <name type="scientific">Caldiarchaeum subterraneum</name>
    <dbReference type="NCBI Taxonomy" id="311458"/>
    <lineage>
        <taxon>Archaea</taxon>
        <taxon>Nitrososphaerota</taxon>
        <taxon>Candidatus Caldarchaeales</taxon>
        <taxon>Candidatus Caldarchaeaceae</taxon>
        <taxon>Candidatus Caldarchaeum</taxon>
    </lineage>
</organism>
<reference evidence="3" key="1">
    <citation type="journal article" date="2020" name="mSystems">
        <title>Genome- and Community-Level Interaction Insights into Carbon Utilization and Element Cycling Functions of Hydrothermarchaeota in Hydrothermal Sediment.</title>
        <authorList>
            <person name="Zhou Z."/>
            <person name="Liu Y."/>
            <person name="Xu W."/>
            <person name="Pan J."/>
            <person name="Luo Z.H."/>
            <person name="Li M."/>
        </authorList>
    </citation>
    <scope>NUCLEOTIDE SEQUENCE [LARGE SCALE GENOMIC DNA]</scope>
    <source>
        <strain evidence="4">SpSt-1073</strain>
        <strain evidence="3">SpSt-613</strain>
        <strain evidence="2">SpSt-669</strain>
    </source>
</reference>
<dbReference type="Gene3D" id="3.40.50.1980">
    <property type="entry name" value="Nitrogenase molybdenum iron protein domain"/>
    <property type="match status" value="2"/>
</dbReference>
<proteinExistence type="predicted"/>
<dbReference type="PANTHER" id="PTHR42860:SF1">
    <property type="entry name" value="VITAMIN B12-BINDING PROTEIN"/>
    <property type="match status" value="1"/>
</dbReference>
<dbReference type="AlphaFoldDB" id="A0A7C4DZP8"/>
<evidence type="ECO:0000259" key="1">
    <source>
        <dbReference type="PROSITE" id="PS50983"/>
    </source>
</evidence>
<protein>
    <submittedName>
        <fullName evidence="3">Cobalamin-binding protein</fullName>
    </submittedName>
</protein>
<comment type="caution">
    <text evidence="3">The sequence shown here is derived from an EMBL/GenBank/DDBJ whole genome shotgun (WGS) entry which is preliminary data.</text>
</comment>
<name>A0A7C4DZP8_CALS0</name>
<evidence type="ECO:0000313" key="4">
    <source>
        <dbReference type="EMBL" id="HHN52555.1"/>
    </source>
</evidence>
<dbReference type="PANTHER" id="PTHR42860">
    <property type="entry name" value="VITAMIN B12-BINDING PROTEIN"/>
    <property type="match status" value="1"/>
</dbReference>
<sequence>MRIVSLVPSATDILVELGAVDELAAVTYACGVVSKPVVVKPCISTENLSPEEVDRIVSSASANGEQLYLVDYGLIESLKPDLILAQGLCEVCGVTGDIVTEKLRSLAPIFTLNPHTVKEILDDILLVGKLVKREREAVELVAAISAKLEYVREYAAGLPLVRTAVLEWLHPPFCSGHWVPELVELAGGRDIGVAGKPSRRIRAEELLAHGPEKLVAAPCGYSLEKAALEVERFCGQNWVQQLPAYRCGEVYAVEADRYFSRHGPQIGDAALILGEILHPEVFREKAPQKTFRKMM</sequence>
<dbReference type="InterPro" id="IPR051030">
    <property type="entry name" value="Vitamin_B12-ABC_binding"/>
</dbReference>
<dbReference type="EMBL" id="DRXG01000099">
    <property type="protein sequence ID" value="HHN52555.1"/>
    <property type="molecule type" value="Genomic_DNA"/>
</dbReference>